<evidence type="ECO:0000313" key="4">
    <source>
        <dbReference type="EMBL" id="ARS90342.1"/>
    </source>
</evidence>
<dbReference type="AlphaFoldDB" id="A0A2Z2HT61"/>
<dbReference type="KEGG" id="naj:B1756_11815"/>
<dbReference type="GeneID" id="32894774"/>
<evidence type="ECO:0000256" key="2">
    <source>
        <dbReference type="PROSITE-ProRule" id="PRU00703"/>
    </source>
</evidence>
<dbReference type="InterPro" id="IPR000644">
    <property type="entry name" value="CBS_dom"/>
</dbReference>
<dbReference type="PANTHER" id="PTHR43080">
    <property type="entry name" value="CBS DOMAIN-CONTAINING PROTEIN CBSX3, MITOCHONDRIAL"/>
    <property type="match status" value="1"/>
</dbReference>
<organism evidence="4 5">
    <name type="scientific">Natrarchaeobaculum aegyptiacum</name>
    <dbReference type="NCBI Taxonomy" id="745377"/>
    <lineage>
        <taxon>Archaea</taxon>
        <taxon>Methanobacteriati</taxon>
        <taxon>Methanobacteriota</taxon>
        <taxon>Stenosarchaea group</taxon>
        <taxon>Halobacteria</taxon>
        <taxon>Halobacteriales</taxon>
        <taxon>Natrialbaceae</taxon>
        <taxon>Natrarchaeobaculum</taxon>
    </lineage>
</organism>
<evidence type="ECO:0000259" key="3">
    <source>
        <dbReference type="PROSITE" id="PS51371"/>
    </source>
</evidence>
<accession>A0A2Z2HT61</accession>
<dbReference type="RefSeq" id="WP_086888716.1">
    <property type="nucleotide sequence ID" value="NZ_CP019893.1"/>
</dbReference>
<dbReference type="OrthoDB" id="43333at2157"/>
<dbReference type="Gene3D" id="3.10.580.10">
    <property type="entry name" value="CBS-domain"/>
    <property type="match status" value="1"/>
</dbReference>
<dbReference type="PROSITE" id="PS51371">
    <property type="entry name" value="CBS"/>
    <property type="match status" value="2"/>
</dbReference>
<protein>
    <submittedName>
        <fullName evidence="4">Signal transduction protein</fullName>
    </submittedName>
</protein>
<gene>
    <name evidence="4" type="ORF">B1756_11815</name>
</gene>
<dbReference type="EMBL" id="CP019893">
    <property type="protein sequence ID" value="ARS90342.1"/>
    <property type="molecule type" value="Genomic_DNA"/>
</dbReference>
<dbReference type="PANTHER" id="PTHR43080:SF2">
    <property type="entry name" value="CBS DOMAIN-CONTAINING PROTEIN"/>
    <property type="match status" value="1"/>
</dbReference>
<feature type="domain" description="CBS" evidence="3">
    <location>
        <begin position="71"/>
        <end position="130"/>
    </location>
</feature>
<dbReference type="InterPro" id="IPR046342">
    <property type="entry name" value="CBS_dom_sf"/>
</dbReference>
<reference evidence="5" key="1">
    <citation type="submission" date="2017-02" db="EMBL/GenBank/DDBJ databases">
        <title>Natronthermophilus aegyptiacus gen. nov.,sp. nov., an aerobic, extremely halophilic alkalithermophilic archaeon isolated from the athalassohaline Wadi An Natrun, Egypt.</title>
        <authorList>
            <person name="Zhao B."/>
        </authorList>
    </citation>
    <scope>NUCLEOTIDE SEQUENCE [LARGE SCALE GENOMIC DNA]</scope>
    <source>
        <strain evidence="5">JW/NM-HA 15</strain>
    </source>
</reference>
<evidence type="ECO:0000313" key="5">
    <source>
        <dbReference type="Proteomes" id="UP000250088"/>
    </source>
</evidence>
<dbReference type="Pfam" id="PF00571">
    <property type="entry name" value="CBS"/>
    <property type="match status" value="2"/>
</dbReference>
<proteinExistence type="predicted"/>
<dbReference type="SMART" id="SM00116">
    <property type="entry name" value="CBS"/>
    <property type="match status" value="2"/>
</dbReference>
<name>A0A2Z2HT61_9EURY</name>
<dbReference type="Proteomes" id="UP000250088">
    <property type="component" value="Chromosome"/>
</dbReference>
<keyword evidence="5" id="KW-1185">Reference proteome</keyword>
<evidence type="ECO:0000256" key="1">
    <source>
        <dbReference type="ARBA" id="ARBA00023122"/>
    </source>
</evidence>
<sequence length="151" mass="16174">MSVLEIARDTVVTEAPDTSIADVVRTMQRESVASVVIVDDDDPVGLVTDRDLAMLVLDAEFDAEETPISEVVPTNLVTVDADAGVYDLVQLLSEQGVRRVPVVDDGDLVGIISLSDVVVLLGMELQHVATAIRTAAPAYEQSATSFYDDLE</sequence>
<dbReference type="SUPFAM" id="SSF54631">
    <property type="entry name" value="CBS-domain pair"/>
    <property type="match status" value="1"/>
</dbReference>
<keyword evidence="1 2" id="KW-0129">CBS domain</keyword>
<dbReference type="InterPro" id="IPR051257">
    <property type="entry name" value="Diverse_CBS-Domain"/>
</dbReference>
<feature type="domain" description="CBS" evidence="3">
    <location>
        <begin position="6"/>
        <end position="64"/>
    </location>
</feature>